<accession>A0A143YNL3</accession>
<sequence length="74" mass="8475">MEINQRTNAIKGLAIIRMTIDHIGYYLFPSFPFLRLVGRIAFPCFLYTTVGRESDEGFPGIVDGHAYHHAHQPR</sequence>
<dbReference type="OrthoDB" id="9781069at2"/>
<name>A0A143YNL3_9LACT</name>
<organism evidence="1 2">
    <name type="scientific">Trichococcus palustris</name>
    <dbReference type="NCBI Taxonomy" id="140314"/>
    <lineage>
        <taxon>Bacteria</taxon>
        <taxon>Bacillati</taxon>
        <taxon>Bacillota</taxon>
        <taxon>Bacilli</taxon>
        <taxon>Lactobacillales</taxon>
        <taxon>Carnobacteriaceae</taxon>
        <taxon>Trichococcus</taxon>
    </lineage>
</organism>
<keyword evidence="2" id="KW-1185">Reference proteome</keyword>
<gene>
    <name evidence="1" type="ORF">Tpal_1843</name>
</gene>
<dbReference type="Proteomes" id="UP000242754">
    <property type="component" value="Unassembled WGS sequence"/>
</dbReference>
<proteinExistence type="predicted"/>
<dbReference type="Pfam" id="PF05857">
    <property type="entry name" value="TraX"/>
    <property type="match status" value="1"/>
</dbReference>
<dbReference type="STRING" id="140314.SAMN04488076_10986"/>
<evidence type="ECO:0000313" key="1">
    <source>
        <dbReference type="EMBL" id="CZQ95114.1"/>
    </source>
</evidence>
<reference evidence="1 2" key="1">
    <citation type="submission" date="2016-02" db="EMBL/GenBank/DDBJ databases">
        <authorList>
            <person name="Wen L."/>
            <person name="He K."/>
            <person name="Yang H."/>
        </authorList>
    </citation>
    <scope>NUCLEOTIDE SEQUENCE [LARGE SCALE GENOMIC DNA]</scope>
    <source>
        <strain evidence="1">Trichococcus palustris</strain>
    </source>
</reference>
<dbReference type="EMBL" id="FJNE01000005">
    <property type="protein sequence ID" value="CZQ95114.1"/>
    <property type="molecule type" value="Genomic_DNA"/>
</dbReference>
<evidence type="ECO:0000313" key="2">
    <source>
        <dbReference type="Proteomes" id="UP000242754"/>
    </source>
</evidence>
<dbReference type="InterPro" id="IPR008875">
    <property type="entry name" value="TraX"/>
</dbReference>
<protein>
    <submittedName>
        <fullName evidence="1">Trax</fullName>
    </submittedName>
</protein>
<dbReference type="RefSeq" id="WP_087033408.1">
    <property type="nucleotide sequence ID" value="NZ_FJNE01000005.1"/>
</dbReference>
<dbReference type="AlphaFoldDB" id="A0A143YNL3"/>